<dbReference type="PANTHER" id="PTHR23429:SF0">
    <property type="entry name" value="GLUCOSE-6-PHOSPHATE 1-DEHYDROGENASE"/>
    <property type="match status" value="1"/>
</dbReference>
<dbReference type="InterPro" id="IPR001282">
    <property type="entry name" value="G6P_DH"/>
</dbReference>
<keyword evidence="2" id="KW-0521">NADP</keyword>
<reference evidence="7" key="1">
    <citation type="journal article" date="2019" name="Int. J. Syst. Evol. Microbiol.">
        <title>The Global Catalogue of Microorganisms (GCM) 10K type strain sequencing project: providing services to taxonomists for standard genome sequencing and annotation.</title>
        <authorList>
            <consortium name="The Broad Institute Genomics Platform"/>
            <consortium name="The Broad Institute Genome Sequencing Center for Infectious Disease"/>
            <person name="Wu L."/>
            <person name="Ma J."/>
        </authorList>
    </citation>
    <scope>NUCLEOTIDE SEQUENCE [LARGE SCALE GENOMIC DNA]</scope>
    <source>
        <strain evidence="7">CGMCC 4.7400</strain>
    </source>
</reference>
<comment type="pathway">
    <text evidence="1">Carbohydrate degradation.</text>
</comment>
<comment type="caution">
    <text evidence="6">The sequence shown here is derived from an EMBL/GenBank/DDBJ whole genome shotgun (WGS) entry which is preliminary data.</text>
</comment>
<evidence type="ECO:0000256" key="2">
    <source>
        <dbReference type="ARBA" id="ARBA00022857"/>
    </source>
</evidence>
<dbReference type="Pfam" id="PF02781">
    <property type="entry name" value="G6PD_C"/>
    <property type="match status" value="1"/>
</dbReference>
<dbReference type="EMBL" id="JBHTEB010000001">
    <property type="protein sequence ID" value="MFD0312761.1"/>
    <property type="molecule type" value="Genomic_DNA"/>
</dbReference>
<dbReference type="InterPro" id="IPR022675">
    <property type="entry name" value="G6P_DH_C"/>
</dbReference>
<evidence type="ECO:0000259" key="5">
    <source>
        <dbReference type="Pfam" id="PF02781"/>
    </source>
</evidence>
<evidence type="ECO:0000256" key="3">
    <source>
        <dbReference type="ARBA" id="ARBA00023002"/>
    </source>
</evidence>
<organism evidence="6 7">
    <name type="scientific">Streptomyces flavalbus</name>
    <dbReference type="NCBI Taxonomy" id="2665155"/>
    <lineage>
        <taxon>Bacteria</taxon>
        <taxon>Bacillati</taxon>
        <taxon>Actinomycetota</taxon>
        <taxon>Actinomycetes</taxon>
        <taxon>Kitasatosporales</taxon>
        <taxon>Streptomycetaceae</taxon>
        <taxon>Streptomyces</taxon>
    </lineage>
</organism>
<evidence type="ECO:0000256" key="4">
    <source>
        <dbReference type="ARBA" id="ARBA00023277"/>
    </source>
</evidence>
<keyword evidence="7" id="KW-1185">Reference proteome</keyword>
<sequence>MVRRTRRARYLTGRIGDRDVPAYADEEGVDARRRVETYAEVVLEVDNWRWSGTTFRLRSGKALGADRKEVAVRFRSVPHLPFGHRGEARPNVLRFGLEPEGLTLDLTAIGSRPEVLAPLSLTARMEPPHLPAYRRLLKDVLAGDPALSLRGDEAEESWRVVTPVLEAWERDLVPLEEYPAGSQGPVGSAGA</sequence>
<proteinExistence type="predicted"/>
<dbReference type="SUPFAM" id="SSF55347">
    <property type="entry name" value="Glyceraldehyde-3-phosphate dehydrogenase-like, C-terminal domain"/>
    <property type="match status" value="1"/>
</dbReference>
<name>A0ABW2W0C3_9ACTN</name>
<keyword evidence="3" id="KW-0560">Oxidoreductase</keyword>
<evidence type="ECO:0000256" key="1">
    <source>
        <dbReference type="ARBA" id="ARBA00004921"/>
    </source>
</evidence>
<evidence type="ECO:0000313" key="6">
    <source>
        <dbReference type="EMBL" id="MFD0312761.1"/>
    </source>
</evidence>
<accession>A0ABW2W0C3</accession>
<dbReference type="Gene3D" id="3.30.360.10">
    <property type="entry name" value="Dihydrodipicolinate Reductase, domain 2"/>
    <property type="match status" value="1"/>
</dbReference>
<feature type="domain" description="Glucose-6-phosphate dehydrogenase C-terminal" evidence="5">
    <location>
        <begin position="5"/>
        <end position="187"/>
    </location>
</feature>
<gene>
    <name evidence="6" type="ORF">ACFQZ6_00630</name>
</gene>
<dbReference type="RefSeq" id="WP_381604345.1">
    <property type="nucleotide sequence ID" value="NZ_JBHTEB010000001.1"/>
</dbReference>
<evidence type="ECO:0000313" key="7">
    <source>
        <dbReference type="Proteomes" id="UP001597023"/>
    </source>
</evidence>
<keyword evidence="4" id="KW-0119">Carbohydrate metabolism</keyword>
<protein>
    <recommendedName>
        <fullName evidence="5">Glucose-6-phosphate dehydrogenase C-terminal domain-containing protein</fullName>
    </recommendedName>
</protein>
<dbReference type="Proteomes" id="UP001597023">
    <property type="component" value="Unassembled WGS sequence"/>
</dbReference>
<dbReference type="PANTHER" id="PTHR23429">
    <property type="entry name" value="GLUCOSE-6-PHOSPHATE 1-DEHYDROGENASE G6PD"/>
    <property type="match status" value="1"/>
</dbReference>